<dbReference type="OrthoDB" id="4434566at2"/>
<dbReference type="GO" id="GO:0044550">
    <property type="term" value="P:secondary metabolite biosynthetic process"/>
    <property type="evidence" value="ECO:0007669"/>
    <property type="project" value="UniProtKB-ARBA"/>
</dbReference>
<sequence length="1480" mass="158902">MGRYDRTLALTRGQLDIWLAQETGSPGTDWQAGWFVVIAGAVDPGLLVRAIGQVVGEAEPLRASIIETGGQLYQKVVDHPDVAVSCHDLSGLGDPVREAHRLASSLQRTPMPWAGPLFRFGLFRTRPDEYYLFVCIHHIVIDGFGSVLLCNRIAEVYSANCSGAPISAAPFGSLRDLVDCELDYEASRDYLEDRTYWKANLPAEGGLDYRLPPDPGGRDSCSATAPVRLAAAAVDRIQRLSETLDVHRSSVITAACALLVRGCGGSGSEVVLALPVTRRTSPPLKTIPGMVAGVVPLVLTVLPGAAVAEFCEHVDARIREALRHQRFPVQVVDNKDHGRGIGLAAGRVTVNLFPSTTILPFGGAPASVVYTNVGRVDHFGLFFMKDGDRLFLSTAGAGQPFSDLDVSALASRLEKLLMVLTADPGRPLSAIDLLDEHEHTQLDTWGNRGVLTSPAPPTSSVPGLFAAQAARTPDAPALTYLDTTMTYRQLEEASNQLAHLLAGYGVGGGDVVALLLPRGSQAIVAVLAVLKAGAAYVPIDPVHPEARITFLIEDTTPAAVLTTSELAYLLDSHDLMMIDVDEPAIATQPGTALPAPDAADLAYILYTSGTTGAPKGVAITHHNIARFIAAPTPFTLTAGQAVTQCHSYGFDFSVWEIWGALLRGGRLVVVPEQVTRSPTDLHALLLAERVTVFTQTPSALAELAPQGLESMTIVLLGEVCPDELVDRWASGRVMINAYGPTEATVWVSMSIPLERGLVPAPIGAPVSGAALFVLDGWLCPVPAGVVGELYVAGPQVGCGYWRRSALTASRFVACPFGGAGVRMYRTGDLVYWGADGQLQFVGRADDQVKIRGYRIEPGEVTAALSQLVGVGQAVVITREDRPGDKRLVGYVTGQADPAQLRAALATRLPHYLLPAAIVVLERFPLTVNGKLDTAALPAPDYAATDDYRPPTTPVGEILAGIYAQVLGVERVGIDQSFFDLGGDSLLAMRVIAAVNTTLDAQLSVRALFDTPAISQLASRIAAGSTPLPALVPARRPAAVPLSFAQDRMWSVIQMHGPSPVYNLPLVLRLCGTVDVEALGRALADVVQRHETLRTVITTTGGAAQQVVLPANQADFGWHIVDATAWPPERLHGALTTDAHYAFDLSTEIPLRARLYRVADDEHVLVMNVHHIAADGWSLAPLAADLSVAYRNRCVGRAPTWAPLPVQYIDYTLWQREYLGDLADPQSTIATQLRYWEKTLAGVPERVELPTDRPYPPVADHRGDTVAVHWPANLHHEIARVARDHRATRFMVVHAGLTALLSKLTASEDILLGFAVAGRNHPALDDLVGIFPNSVLLRVEVADDPTFAQLLAQVRARSLEAFDHQDVPFGVLVDRLNPSQSLSHRPLSQVMLAWQNNKPAEWALAGLDVTTIPLSTHVARMDLVFSLSELFSDAGEPAGIGGLVEYRTDVYDAATIDTWINLLEKLLSAVTADPQRRLSSI</sequence>
<dbReference type="SUPFAM" id="SSF47336">
    <property type="entry name" value="ACP-like"/>
    <property type="match status" value="1"/>
</dbReference>
<dbReference type="InterPro" id="IPR036736">
    <property type="entry name" value="ACP-like_sf"/>
</dbReference>
<dbReference type="SUPFAM" id="SSF56801">
    <property type="entry name" value="Acetyl-CoA synthetase-like"/>
    <property type="match status" value="1"/>
</dbReference>
<dbReference type="InterPro" id="IPR010071">
    <property type="entry name" value="AA_adenyl_dom"/>
</dbReference>
<dbReference type="Gene3D" id="3.30.559.10">
    <property type="entry name" value="Chloramphenicol acetyltransferase-like domain"/>
    <property type="match status" value="2"/>
</dbReference>
<dbReference type="SUPFAM" id="SSF52777">
    <property type="entry name" value="CoA-dependent acyltransferases"/>
    <property type="match status" value="4"/>
</dbReference>
<gene>
    <name evidence="6" type="ORF">B8W66_00460</name>
</gene>
<dbReference type="Gene3D" id="3.30.559.30">
    <property type="entry name" value="Nonribosomal peptide synthetase, condensation domain"/>
    <property type="match status" value="2"/>
</dbReference>
<dbReference type="InterPro" id="IPR025110">
    <property type="entry name" value="AMP-bd_C"/>
</dbReference>
<dbReference type="InterPro" id="IPR001242">
    <property type="entry name" value="Condensation_dom"/>
</dbReference>
<dbReference type="FunFam" id="3.30.300.30:FF:000010">
    <property type="entry name" value="Enterobactin synthetase component F"/>
    <property type="match status" value="1"/>
</dbReference>
<reference evidence="6 7" key="1">
    <citation type="submission" date="2017-04" db="EMBL/GenBank/DDBJ databases">
        <title>The new phylogeny of genus Mycobacterium.</title>
        <authorList>
            <person name="Tortoli E."/>
            <person name="Trovato A."/>
            <person name="Cirillo D.M."/>
        </authorList>
    </citation>
    <scope>NUCLEOTIDE SEQUENCE [LARGE SCALE GENOMIC DNA]</scope>
    <source>
        <strain evidence="6 7">TBL 1200985</strain>
    </source>
</reference>
<dbReference type="GO" id="GO:0043041">
    <property type="term" value="P:amino acid activation for nonribosomal peptide biosynthetic process"/>
    <property type="evidence" value="ECO:0007669"/>
    <property type="project" value="TreeGrafter"/>
</dbReference>
<dbReference type="PROSITE" id="PS00455">
    <property type="entry name" value="AMP_BINDING"/>
    <property type="match status" value="1"/>
</dbReference>
<dbReference type="InterPro" id="IPR042099">
    <property type="entry name" value="ANL_N_sf"/>
</dbReference>
<dbReference type="SMART" id="SM00823">
    <property type="entry name" value="PKS_PP"/>
    <property type="match status" value="1"/>
</dbReference>
<name>A0A1X2M1A0_9MYCO</name>
<organism evidence="6 7">
    <name type="scientific">Mycobacterium decipiens</name>
    <dbReference type="NCBI Taxonomy" id="1430326"/>
    <lineage>
        <taxon>Bacteria</taxon>
        <taxon>Bacillati</taxon>
        <taxon>Actinomycetota</taxon>
        <taxon>Actinomycetes</taxon>
        <taxon>Mycobacteriales</taxon>
        <taxon>Mycobacteriaceae</taxon>
        <taxon>Mycobacterium</taxon>
    </lineage>
</organism>
<dbReference type="UniPathway" id="UPA00011"/>
<dbReference type="CDD" id="cd19540">
    <property type="entry name" value="LCL_NRPS-like"/>
    <property type="match status" value="1"/>
</dbReference>
<comment type="cofactor">
    <cofactor evidence="1">
        <name>pantetheine 4'-phosphate</name>
        <dbReference type="ChEBI" id="CHEBI:47942"/>
    </cofactor>
</comment>
<keyword evidence="3" id="KW-0596">Phosphopantetheine</keyword>
<dbReference type="GO" id="GO:0003824">
    <property type="term" value="F:catalytic activity"/>
    <property type="evidence" value="ECO:0007669"/>
    <property type="project" value="InterPro"/>
</dbReference>
<protein>
    <submittedName>
        <fullName evidence="6">Non-ribosomal peptide synthetase</fullName>
    </submittedName>
</protein>
<dbReference type="Gene3D" id="3.30.300.30">
    <property type="match status" value="1"/>
</dbReference>
<dbReference type="InterPro" id="IPR006162">
    <property type="entry name" value="Ppantetheine_attach_site"/>
</dbReference>
<dbReference type="PANTHER" id="PTHR45527:SF1">
    <property type="entry name" value="FATTY ACID SYNTHASE"/>
    <property type="match status" value="1"/>
</dbReference>
<dbReference type="Proteomes" id="UP000193247">
    <property type="component" value="Unassembled WGS sequence"/>
</dbReference>
<dbReference type="Pfam" id="PF13193">
    <property type="entry name" value="AMP-binding_C"/>
    <property type="match status" value="1"/>
</dbReference>
<dbReference type="InterPro" id="IPR045851">
    <property type="entry name" value="AMP-bd_C_sf"/>
</dbReference>
<accession>A0A1X2M1A0</accession>
<dbReference type="Pfam" id="PF00668">
    <property type="entry name" value="Condensation"/>
    <property type="match status" value="2"/>
</dbReference>
<dbReference type="Pfam" id="PF00550">
    <property type="entry name" value="PP-binding"/>
    <property type="match status" value="1"/>
</dbReference>
<dbReference type="EMBL" id="NCXP01000001">
    <property type="protein sequence ID" value="OSC42929.1"/>
    <property type="molecule type" value="Genomic_DNA"/>
</dbReference>
<comment type="caution">
    <text evidence="6">The sequence shown here is derived from an EMBL/GenBank/DDBJ whole genome shotgun (WGS) entry which is preliminary data.</text>
</comment>
<dbReference type="PANTHER" id="PTHR45527">
    <property type="entry name" value="NONRIBOSOMAL PEPTIDE SYNTHETASE"/>
    <property type="match status" value="1"/>
</dbReference>
<evidence type="ECO:0000256" key="4">
    <source>
        <dbReference type="ARBA" id="ARBA00022553"/>
    </source>
</evidence>
<feature type="domain" description="Carrier" evidence="5">
    <location>
        <begin position="949"/>
        <end position="1024"/>
    </location>
</feature>
<comment type="similarity">
    <text evidence="2">Belongs to the ATP-dependent AMP-binding enzyme family.</text>
</comment>
<keyword evidence="7" id="KW-1185">Reference proteome</keyword>
<dbReference type="InterPro" id="IPR009081">
    <property type="entry name" value="PP-bd_ACP"/>
</dbReference>
<dbReference type="GO" id="GO:0008610">
    <property type="term" value="P:lipid biosynthetic process"/>
    <property type="evidence" value="ECO:0007669"/>
    <property type="project" value="UniProtKB-ARBA"/>
</dbReference>
<keyword evidence="4" id="KW-0597">Phosphoprotein</keyword>
<dbReference type="InterPro" id="IPR020845">
    <property type="entry name" value="AMP-binding_CS"/>
</dbReference>
<dbReference type="RefSeq" id="WP_085323072.1">
    <property type="nucleotide sequence ID" value="NZ_NCXP01000001.1"/>
</dbReference>
<dbReference type="GO" id="GO:0031177">
    <property type="term" value="F:phosphopantetheine binding"/>
    <property type="evidence" value="ECO:0007669"/>
    <property type="project" value="InterPro"/>
</dbReference>
<dbReference type="FunFam" id="3.40.50.12780:FF:000012">
    <property type="entry name" value="Non-ribosomal peptide synthetase"/>
    <property type="match status" value="1"/>
</dbReference>
<dbReference type="InterPro" id="IPR020806">
    <property type="entry name" value="PKS_PP-bd"/>
</dbReference>
<dbReference type="Gene3D" id="1.10.1200.10">
    <property type="entry name" value="ACP-like"/>
    <property type="match status" value="1"/>
</dbReference>
<proteinExistence type="inferred from homology"/>
<evidence type="ECO:0000259" key="5">
    <source>
        <dbReference type="PROSITE" id="PS50075"/>
    </source>
</evidence>
<dbReference type="InterPro" id="IPR000873">
    <property type="entry name" value="AMP-dep_synth/lig_dom"/>
</dbReference>
<evidence type="ECO:0000256" key="3">
    <source>
        <dbReference type="ARBA" id="ARBA00022450"/>
    </source>
</evidence>
<evidence type="ECO:0000256" key="2">
    <source>
        <dbReference type="ARBA" id="ARBA00006432"/>
    </source>
</evidence>
<dbReference type="PROSITE" id="PS50075">
    <property type="entry name" value="CARRIER"/>
    <property type="match status" value="1"/>
</dbReference>
<dbReference type="Pfam" id="PF00501">
    <property type="entry name" value="AMP-binding"/>
    <property type="match status" value="1"/>
</dbReference>
<dbReference type="InterPro" id="IPR023213">
    <property type="entry name" value="CAT-like_dom_sf"/>
</dbReference>
<dbReference type="Gene3D" id="3.40.50.12780">
    <property type="entry name" value="N-terminal domain of ligase-like"/>
    <property type="match status" value="1"/>
</dbReference>
<evidence type="ECO:0000313" key="6">
    <source>
        <dbReference type="EMBL" id="OSC42929.1"/>
    </source>
</evidence>
<dbReference type="GO" id="GO:0005829">
    <property type="term" value="C:cytosol"/>
    <property type="evidence" value="ECO:0007669"/>
    <property type="project" value="TreeGrafter"/>
</dbReference>
<dbReference type="FunFam" id="1.10.1200.10:FF:000005">
    <property type="entry name" value="Nonribosomal peptide synthetase 1"/>
    <property type="match status" value="1"/>
</dbReference>
<dbReference type="FunFam" id="3.40.50.980:FF:000001">
    <property type="entry name" value="Non-ribosomal peptide synthetase"/>
    <property type="match status" value="1"/>
</dbReference>
<evidence type="ECO:0000256" key="1">
    <source>
        <dbReference type="ARBA" id="ARBA00001957"/>
    </source>
</evidence>
<evidence type="ECO:0000313" key="7">
    <source>
        <dbReference type="Proteomes" id="UP000193247"/>
    </source>
</evidence>
<dbReference type="NCBIfam" id="TIGR01733">
    <property type="entry name" value="AA-adenyl-dom"/>
    <property type="match status" value="1"/>
</dbReference>
<dbReference type="STRING" id="1430326.B8W66_00460"/>
<dbReference type="PROSITE" id="PS00012">
    <property type="entry name" value="PHOSPHOPANTETHEINE"/>
    <property type="match status" value="1"/>
</dbReference>